<sequence length="277" mass="32745">MDILQELMINKWHLLQKKLKNLWPHNVPGYYTLYLNTKCLGVRDAFKFKVYCPYGDMNNVFIAISHKGTFDCIIFSITEDTSKLEEAILNTKLIDWSQLVLFDLVTSVNVKCLERIRKVFEFSHWHLGRVKMYYLDRRTKPFEDLRCHSDTYLAPVKQDNIQRVDDTWPYRHSESRYYFSTLDSNSLSFGLFSSTTNKLLAWTFLNEYNFVCHLYCEEEFRRNGFAEYLVRFVVNRELVAGNDVYAYVEVGNERSAGLFAKLGFMDVDDSGYLFVQK</sequence>
<gene>
    <name evidence="2" type="ORF">O3G_MSEX009780</name>
</gene>
<dbReference type="PANTHER" id="PTHR20958:SF6">
    <property type="entry name" value="GLYCINE N-ACYLTRANSFERASE-LIKE PROTEIN"/>
    <property type="match status" value="1"/>
</dbReference>
<name>A0A921ZFH3_MANSE</name>
<dbReference type="InterPro" id="IPR016181">
    <property type="entry name" value="Acyl_CoA_acyltransferase"/>
</dbReference>
<dbReference type="InterPro" id="IPR000182">
    <property type="entry name" value="GNAT_dom"/>
</dbReference>
<dbReference type="AlphaFoldDB" id="A0A921ZFH3"/>
<dbReference type="PANTHER" id="PTHR20958">
    <property type="entry name" value="GLYCINE N-ACYLTRANSFERASE-LIKE PROTEIN"/>
    <property type="match status" value="1"/>
</dbReference>
<accession>A0A921ZFH3</accession>
<dbReference type="InterPro" id="IPR013653">
    <property type="entry name" value="GCN5-like_dom"/>
</dbReference>
<evidence type="ECO:0000313" key="3">
    <source>
        <dbReference type="Proteomes" id="UP000791440"/>
    </source>
</evidence>
<dbReference type="SUPFAM" id="SSF55729">
    <property type="entry name" value="Acyl-CoA N-acyltransferases (Nat)"/>
    <property type="match status" value="1"/>
</dbReference>
<keyword evidence="3" id="KW-1185">Reference proteome</keyword>
<organism evidence="2 3">
    <name type="scientific">Manduca sexta</name>
    <name type="common">Tobacco hawkmoth</name>
    <name type="synonym">Tobacco hornworm</name>
    <dbReference type="NCBI Taxonomy" id="7130"/>
    <lineage>
        <taxon>Eukaryota</taxon>
        <taxon>Metazoa</taxon>
        <taxon>Ecdysozoa</taxon>
        <taxon>Arthropoda</taxon>
        <taxon>Hexapoda</taxon>
        <taxon>Insecta</taxon>
        <taxon>Pterygota</taxon>
        <taxon>Neoptera</taxon>
        <taxon>Endopterygota</taxon>
        <taxon>Lepidoptera</taxon>
        <taxon>Glossata</taxon>
        <taxon>Ditrysia</taxon>
        <taxon>Bombycoidea</taxon>
        <taxon>Sphingidae</taxon>
        <taxon>Sphinginae</taxon>
        <taxon>Sphingini</taxon>
        <taxon>Manduca</taxon>
    </lineage>
</organism>
<dbReference type="Gene3D" id="3.40.630.30">
    <property type="match status" value="2"/>
</dbReference>
<dbReference type="EMBL" id="JH668514">
    <property type="protein sequence ID" value="KAG6456491.1"/>
    <property type="molecule type" value="Genomic_DNA"/>
</dbReference>
<proteinExistence type="predicted"/>
<reference evidence="2" key="2">
    <citation type="submission" date="2020-12" db="EMBL/GenBank/DDBJ databases">
        <authorList>
            <person name="Kanost M."/>
        </authorList>
    </citation>
    <scope>NUCLEOTIDE SEQUENCE</scope>
</reference>
<evidence type="ECO:0000313" key="2">
    <source>
        <dbReference type="EMBL" id="KAG6456491.1"/>
    </source>
</evidence>
<dbReference type="GO" id="GO:0016747">
    <property type="term" value="F:acyltransferase activity, transferring groups other than amino-acyl groups"/>
    <property type="evidence" value="ECO:0007669"/>
    <property type="project" value="InterPro"/>
</dbReference>
<comment type="caution">
    <text evidence="2">The sequence shown here is derived from an EMBL/GenBank/DDBJ whole genome shotgun (WGS) entry which is preliminary data.</text>
</comment>
<dbReference type="Proteomes" id="UP000791440">
    <property type="component" value="Unassembled WGS sequence"/>
</dbReference>
<dbReference type="Pfam" id="PF08445">
    <property type="entry name" value="FR47"/>
    <property type="match status" value="1"/>
</dbReference>
<protein>
    <recommendedName>
        <fullName evidence="1">N-acetyltransferase domain-containing protein</fullName>
    </recommendedName>
</protein>
<dbReference type="InterPro" id="IPR053225">
    <property type="entry name" value="Acyl-CoA_N-acyltransferase"/>
</dbReference>
<feature type="domain" description="N-acetyltransferase" evidence="1">
    <location>
        <begin position="143"/>
        <end position="277"/>
    </location>
</feature>
<reference evidence="2" key="1">
    <citation type="journal article" date="2016" name="Insect Biochem. Mol. Biol.">
        <title>Multifaceted biological insights from a draft genome sequence of the tobacco hornworm moth, Manduca sexta.</title>
        <authorList>
            <person name="Kanost M.R."/>
            <person name="Arrese E.L."/>
            <person name="Cao X."/>
            <person name="Chen Y.R."/>
            <person name="Chellapilla S."/>
            <person name="Goldsmith M.R."/>
            <person name="Grosse-Wilde E."/>
            <person name="Heckel D.G."/>
            <person name="Herndon N."/>
            <person name="Jiang H."/>
            <person name="Papanicolaou A."/>
            <person name="Qu J."/>
            <person name="Soulages J.L."/>
            <person name="Vogel H."/>
            <person name="Walters J."/>
            <person name="Waterhouse R.M."/>
            <person name="Ahn S.J."/>
            <person name="Almeida F.C."/>
            <person name="An C."/>
            <person name="Aqrawi P."/>
            <person name="Bretschneider A."/>
            <person name="Bryant W.B."/>
            <person name="Bucks S."/>
            <person name="Chao H."/>
            <person name="Chevignon G."/>
            <person name="Christen J.M."/>
            <person name="Clarke D.F."/>
            <person name="Dittmer N.T."/>
            <person name="Ferguson L.C.F."/>
            <person name="Garavelou S."/>
            <person name="Gordon K.H.J."/>
            <person name="Gunaratna R.T."/>
            <person name="Han Y."/>
            <person name="Hauser F."/>
            <person name="He Y."/>
            <person name="Heidel-Fischer H."/>
            <person name="Hirsh A."/>
            <person name="Hu Y."/>
            <person name="Jiang H."/>
            <person name="Kalra D."/>
            <person name="Klinner C."/>
            <person name="Konig C."/>
            <person name="Kovar C."/>
            <person name="Kroll A.R."/>
            <person name="Kuwar S.S."/>
            <person name="Lee S.L."/>
            <person name="Lehman R."/>
            <person name="Li K."/>
            <person name="Li Z."/>
            <person name="Liang H."/>
            <person name="Lovelace S."/>
            <person name="Lu Z."/>
            <person name="Mansfield J.H."/>
            <person name="McCulloch K.J."/>
            <person name="Mathew T."/>
            <person name="Morton B."/>
            <person name="Muzny D.M."/>
            <person name="Neunemann D."/>
            <person name="Ongeri F."/>
            <person name="Pauchet Y."/>
            <person name="Pu L.L."/>
            <person name="Pyrousis I."/>
            <person name="Rao X.J."/>
            <person name="Redding A."/>
            <person name="Roesel C."/>
            <person name="Sanchez-Gracia A."/>
            <person name="Schaack S."/>
            <person name="Shukla A."/>
            <person name="Tetreau G."/>
            <person name="Wang Y."/>
            <person name="Xiong G.H."/>
            <person name="Traut W."/>
            <person name="Walsh T.K."/>
            <person name="Worley K.C."/>
            <person name="Wu D."/>
            <person name="Wu W."/>
            <person name="Wu Y.Q."/>
            <person name="Zhang X."/>
            <person name="Zou Z."/>
            <person name="Zucker H."/>
            <person name="Briscoe A.D."/>
            <person name="Burmester T."/>
            <person name="Clem R.J."/>
            <person name="Feyereisen R."/>
            <person name="Grimmelikhuijzen C.J.P."/>
            <person name="Hamodrakas S.J."/>
            <person name="Hansson B.S."/>
            <person name="Huguet E."/>
            <person name="Jermiin L.S."/>
            <person name="Lan Q."/>
            <person name="Lehman H.K."/>
            <person name="Lorenzen M."/>
            <person name="Merzendorfer H."/>
            <person name="Michalopoulos I."/>
            <person name="Morton D.B."/>
            <person name="Muthukrishnan S."/>
            <person name="Oakeshott J.G."/>
            <person name="Palmer W."/>
            <person name="Park Y."/>
            <person name="Passarelli A.L."/>
            <person name="Rozas J."/>
            <person name="Schwartz L.M."/>
            <person name="Smith W."/>
            <person name="Southgate A."/>
            <person name="Vilcinskas A."/>
            <person name="Vogt R."/>
            <person name="Wang P."/>
            <person name="Werren J."/>
            <person name="Yu X.Q."/>
            <person name="Zhou J.J."/>
            <person name="Brown S.J."/>
            <person name="Scherer S.E."/>
            <person name="Richards S."/>
            <person name="Blissard G.W."/>
        </authorList>
    </citation>
    <scope>NUCLEOTIDE SEQUENCE</scope>
</reference>
<dbReference type="InterPro" id="IPR041506">
    <property type="entry name" value="DUF5645"/>
</dbReference>
<dbReference type="PROSITE" id="PS51186">
    <property type="entry name" value="GNAT"/>
    <property type="match status" value="1"/>
</dbReference>
<evidence type="ECO:0000259" key="1">
    <source>
        <dbReference type="PROSITE" id="PS51186"/>
    </source>
</evidence>
<dbReference type="Pfam" id="PF18713">
    <property type="entry name" value="DUF5645"/>
    <property type="match status" value="1"/>
</dbReference>